<proteinExistence type="predicted"/>
<feature type="region of interest" description="Disordered" evidence="1">
    <location>
        <begin position="24"/>
        <end position="46"/>
    </location>
</feature>
<accession>A0A9W9WJ28</accession>
<sequence length="274" mass="30510">MPETIVTGDPGRHLDMSMLASEFTPSSELDIHPPSELDTHGVSPPVSSPARLSSSVWDYFEYPCLTTNQSYYDGNDVVLDTSDNFQNYLRQSPDDVDIQQALSPQMAFPLRGPEGYSLDGPAGKSTTSSSTQMPEIVFCNPNELSLSSQIEHRSAESEEATGISHCCFPAGDIPPESSYIWRYPDFPTILDTLPEVELDSNIDMITMEKNTCDKCDALDSYCAKPFLYDDAATLPELVSSDWPLSQHSYQNSASVERYAHPPEDWEIPWHPKQV</sequence>
<comment type="caution">
    <text evidence="2">The sequence shown here is derived from an EMBL/GenBank/DDBJ whole genome shotgun (WGS) entry which is preliminary data.</text>
</comment>
<evidence type="ECO:0000313" key="2">
    <source>
        <dbReference type="EMBL" id="KAJ5465977.1"/>
    </source>
</evidence>
<keyword evidence="3" id="KW-1185">Reference proteome</keyword>
<dbReference type="EMBL" id="JAPWDO010000006">
    <property type="protein sequence ID" value="KAJ5465977.1"/>
    <property type="molecule type" value="Genomic_DNA"/>
</dbReference>
<dbReference type="Proteomes" id="UP001147760">
    <property type="component" value="Unassembled WGS sequence"/>
</dbReference>
<feature type="compositionally biased region" description="Basic and acidic residues" evidence="1">
    <location>
        <begin position="29"/>
        <end position="39"/>
    </location>
</feature>
<organism evidence="2 3">
    <name type="scientific">Penicillium desertorum</name>
    <dbReference type="NCBI Taxonomy" id="1303715"/>
    <lineage>
        <taxon>Eukaryota</taxon>
        <taxon>Fungi</taxon>
        <taxon>Dikarya</taxon>
        <taxon>Ascomycota</taxon>
        <taxon>Pezizomycotina</taxon>
        <taxon>Eurotiomycetes</taxon>
        <taxon>Eurotiomycetidae</taxon>
        <taxon>Eurotiales</taxon>
        <taxon>Aspergillaceae</taxon>
        <taxon>Penicillium</taxon>
    </lineage>
</organism>
<evidence type="ECO:0000313" key="3">
    <source>
        <dbReference type="Proteomes" id="UP001147760"/>
    </source>
</evidence>
<reference evidence="2" key="2">
    <citation type="journal article" date="2023" name="IMA Fungus">
        <title>Comparative genomic study of the Penicillium genus elucidates a diverse pangenome and 15 lateral gene transfer events.</title>
        <authorList>
            <person name="Petersen C."/>
            <person name="Sorensen T."/>
            <person name="Nielsen M.R."/>
            <person name="Sondergaard T.E."/>
            <person name="Sorensen J.L."/>
            <person name="Fitzpatrick D.A."/>
            <person name="Frisvad J.C."/>
            <person name="Nielsen K.L."/>
        </authorList>
    </citation>
    <scope>NUCLEOTIDE SEQUENCE</scope>
    <source>
        <strain evidence="2">IBT 17660</strain>
    </source>
</reference>
<gene>
    <name evidence="2" type="ORF">N7530_009764</name>
</gene>
<evidence type="ECO:0000256" key="1">
    <source>
        <dbReference type="SAM" id="MobiDB-lite"/>
    </source>
</evidence>
<name>A0A9W9WJ28_9EURO</name>
<feature type="region of interest" description="Disordered" evidence="1">
    <location>
        <begin position="110"/>
        <end position="132"/>
    </location>
</feature>
<dbReference type="OrthoDB" id="10449852at2759"/>
<dbReference type="AlphaFoldDB" id="A0A9W9WJ28"/>
<reference evidence="2" key="1">
    <citation type="submission" date="2022-12" db="EMBL/GenBank/DDBJ databases">
        <authorList>
            <person name="Petersen C."/>
        </authorList>
    </citation>
    <scope>NUCLEOTIDE SEQUENCE</scope>
    <source>
        <strain evidence="2">IBT 17660</strain>
    </source>
</reference>
<protein>
    <submittedName>
        <fullName evidence="2">Uncharacterized protein</fullName>
    </submittedName>
</protein>